<dbReference type="Proteomes" id="UP000629619">
    <property type="component" value="Unassembled WGS sequence"/>
</dbReference>
<comment type="caution">
    <text evidence="2">The sequence shown here is derived from an EMBL/GenBank/DDBJ whole genome shotgun (WGS) entry which is preliminary data.</text>
</comment>
<feature type="region of interest" description="Disordered" evidence="1">
    <location>
        <begin position="1"/>
        <end position="63"/>
    </location>
</feature>
<protein>
    <submittedName>
        <fullName evidence="2">Uncharacterized protein</fullName>
    </submittedName>
</protein>
<evidence type="ECO:0000256" key="1">
    <source>
        <dbReference type="SAM" id="MobiDB-lite"/>
    </source>
</evidence>
<proteinExistence type="predicted"/>
<gene>
    <name evidence="2" type="ORF">Asi03nite_27790</name>
</gene>
<sequence length="80" mass="7856">MFSSPTTAMPGAPSSIIVSPARTSASSSTTSTRTGRPPPPAADEPGTPEAPPAPATPAPPGMHVTVGAALIIGLTGRRHC</sequence>
<evidence type="ECO:0000313" key="2">
    <source>
        <dbReference type="EMBL" id="GIF05241.1"/>
    </source>
</evidence>
<name>A0A919TJM1_9ACTN</name>
<feature type="compositionally biased region" description="Low complexity" evidence="1">
    <location>
        <begin position="19"/>
        <end position="35"/>
    </location>
</feature>
<organism evidence="2 3">
    <name type="scientific">Actinoplanes siamensis</name>
    <dbReference type="NCBI Taxonomy" id="1223317"/>
    <lineage>
        <taxon>Bacteria</taxon>
        <taxon>Bacillati</taxon>
        <taxon>Actinomycetota</taxon>
        <taxon>Actinomycetes</taxon>
        <taxon>Micromonosporales</taxon>
        <taxon>Micromonosporaceae</taxon>
        <taxon>Actinoplanes</taxon>
    </lineage>
</organism>
<dbReference type="AlphaFoldDB" id="A0A919TJM1"/>
<reference evidence="2" key="1">
    <citation type="submission" date="2021-01" db="EMBL/GenBank/DDBJ databases">
        <title>Whole genome shotgun sequence of Actinoplanes siamensis NBRC 109076.</title>
        <authorList>
            <person name="Komaki H."/>
            <person name="Tamura T."/>
        </authorList>
    </citation>
    <scope>NUCLEOTIDE SEQUENCE</scope>
    <source>
        <strain evidence="2">NBRC 109076</strain>
    </source>
</reference>
<keyword evidence="3" id="KW-1185">Reference proteome</keyword>
<accession>A0A919TJM1</accession>
<feature type="compositionally biased region" description="Pro residues" evidence="1">
    <location>
        <begin position="36"/>
        <end position="60"/>
    </location>
</feature>
<evidence type="ECO:0000313" key="3">
    <source>
        <dbReference type="Proteomes" id="UP000629619"/>
    </source>
</evidence>
<dbReference type="EMBL" id="BOMW01000025">
    <property type="protein sequence ID" value="GIF05241.1"/>
    <property type="molecule type" value="Genomic_DNA"/>
</dbReference>